<dbReference type="PANTHER" id="PTHR14942">
    <property type="entry name" value="U11/U12 SMALL NUCLEAR RIBONUCLEOPROTEIN 25 KDA PROTEIN"/>
    <property type="match status" value="1"/>
</dbReference>
<gene>
    <name evidence="3" type="ORF">SI8410_14018321</name>
</gene>
<dbReference type="SUPFAM" id="SSF54236">
    <property type="entry name" value="Ubiquitin-like"/>
    <property type="match status" value="1"/>
</dbReference>
<reference evidence="3" key="1">
    <citation type="submission" date="2020-02" db="EMBL/GenBank/DDBJ databases">
        <authorList>
            <person name="Scholz U."/>
            <person name="Mascher M."/>
            <person name="Fiebig A."/>
        </authorList>
    </citation>
    <scope>NUCLEOTIDE SEQUENCE</scope>
</reference>
<evidence type="ECO:0000313" key="3">
    <source>
        <dbReference type="EMBL" id="CAA7407643.1"/>
    </source>
</evidence>
<feature type="domain" description="SNRNP25 ubiquitin-like" evidence="2">
    <location>
        <begin position="29"/>
        <end position="115"/>
    </location>
</feature>
<evidence type="ECO:0000259" key="2">
    <source>
        <dbReference type="Pfam" id="PF18036"/>
    </source>
</evidence>
<name>A0A7I8LC99_SPIIN</name>
<dbReference type="PANTHER" id="PTHR14942:SF9">
    <property type="entry name" value="OS02G0188500 PROTEIN"/>
    <property type="match status" value="1"/>
</dbReference>
<dbReference type="Pfam" id="PF18036">
    <property type="entry name" value="Ubiquitin_4"/>
    <property type="match status" value="1"/>
</dbReference>
<feature type="region of interest" description="Disordered" evidence="1">
    <location>
        <begin position="122"/>
        <end position="147"/>
    </location>
</feature>
<dbReference type="InterPro" id="IPR040610">
    <property type="entry name" value="SNRNP25_ubiquitin"/>
</dbReference>
<keyword evidence="4" id="KW-1185">Reference proteome</keyword>
<dbReference type="EMBL" id="LR746277">
    <property type="protein sequence ID" value="CAA7407643.1"/>
    <property type="molecule type" value="Genomic_DNA"/>
</dbReference>
<dbReference type="AlphaFoldDB" id="A0A7I8LC99"/>
<dbReference type="OrthoDB" id="72819at2759"/>
<organism evidence="3 4">
    <name type="scientific">Spirodela intermedia</name>
    <name type="common">Intermediate duckweed</name>
    <dbReference type="NCBI Taxonomy" id="51605"/>
    <lineage>
        <taxon>Eukaryota</taxon>
        <taxon>Viridiplantae</taxon>
        <taxon>Streptophyta</taxon>
        <taxon>Embryophyta</taxon>
        <taxon>Tracheophyta</taxon>
        <taxon>Spermatophyta</taxon>
        <taxon>Magnoliopsida</taxon>
        <taxon>Liliopsida</taxon>
        <taxon>Araceae</taxon>
        <taxon>Lemnoideae</taxon>
        <taxon>Spirodela</taxon>
    </lineage>
</organism>
<dbReference type="InterPro" id="IPR029071">
    <property type="entry name" value="Ubiquitin-like_domsf"/>
</dbReference>
<evidence type="ECO:0000256" key="1">
    <source>
        <dbReference type="SAM" id="MobiDB-lite"/>
    </source>
</evidence>
<dbReference type="CDD" id="cd17058">
    <property type="entry name" value="Ubl_SNRNP25"/>
    <property type="match status" value="1"/>
</dbReference>
<evidence type="ECO:0000313" key="4">
    <source>
        <dbReference type="Proteomes" id="UP000663760"/>
    </source>
</evidence>
<dbReference type="Gene3D" id="3.10.20.90">
    <property type="entry name" value="Phosphatidylinositol 3-kinase Catalytic Subunit, Chain A, domain 1"/>
    <property type="match status" value="1"/>
</dbReference>
<sequence>MVDVGCRGVGAGFSRWSAFSYDRLPAQQLRLTIVKLDGSSFDVQVVKSASVTELKLAVEEIFSGSPRGGGAGISWSHVWGHFCLCYMNQKLTDNKASLKTFGIKDGDKLHFVRHVSINYNPIRQQPRKNGGSSEQQRIGAKPNISSTSSSALSSLPMGTNSSSSSTAFVFFFFFFDAVLLLA</sequence>
<accession>A0A7I8LC99</accession>
<dbReference type="GO" id="GO:0000398">
    <property type="term" value="P:mRNA splicing, via spliceosome"/>
    <property type="evidence" value="ECO:0007669"/>
    <property type="project" value="InterPro"/>
</dbReference>
<protein>
    <recommendedName>
        <fullName evidence="2">SNRNP25 ubiquitin-like domain-containing protein</fullName>
    </recommendedName>
</protein>
<dbReference type="Proteomes" id="UP000663760">
    <property type="component" value="Chromosome 14"/>
</dbReference>
<proteinExistence type="predicted"/>
<dbReference type="InterPro" id="IPR039690">
    <property type="entry name" value="SNRNP25"/>
</dbReference>